<protein>
    <recommendedName>
        <fullName evidence="5">Lipoprotein</fullName>
    </recommendedName>
</protein>
<keyword evidence="2" id="KW-0732">Signal</keyword>
<organism evidence="3 4">
    <name type="scientific">Cohnella abietis</name>
    <dbReference type="NCBI Taxonomy" id="2507935"/>
    <lineage>
        <taxon>Bacteria</taxon>
        <taxon>Bacillati</taxon>
        <taxon>Bacillota</taxon>
        <taxon>Bacilli</taxon>
        <taxon>Bacillales</taxon>
        <taxon>Paenibacillaceae</taxon>
        <taxon>Cohnella</taxon>
    </lineage>
</organism>
<dbReference type="AlphaFoldDB" id="A0A3T1DDT1"/>
<evidence type="ECO:0008006" key="5">
    <source>
        <dbReference type="Google" id="ProtNLM"/>
    </source>
</evidence>
<keyword evidence="4" id="KW-1185">Reference proteome</keyword>
<dbReference type="EMBL" id="AP019400">
    <property type="protein sequence ID" value="BBI36249.1"/>
    <property type="molecule type" value="Genomic_DNA"/>
</dbReference>
<sequence length="237" mass="26104">MRRMYPLLAAALLALILAGCSANSNNGGTTDVPNNTQKTPISSPQGLDPTVTSGSGASASPTETSPPGTNDSQVELKNTAREVIEALRERDLNSLNLWIDPEQGLRFSPYSPISTDSDLVFKADQLPTFKDQTKLKWGTADGTGDPIELSFRDYYEKFVYNQDFIDAPSVSVNKVVGTGNSINNITTVYPNASYVEYHFPGFDKKVEGMDWQSLILVFVPHEDEWKLVAIVHNQWTI</sequence>
<evidence type="ECO:0000313" key="3">
    <source>
        <dbReference type="EMBL" id="BBI36249.1"/>
    </source>
</evidence>
<feature type="chain" id="PRO_5019549685" description="Lipoprotein" evidence="2">
    <location>
        <begin position="25"/>
        <end position="237"/>
    </location>
</feature>
<feature type="region of interest" description="Disordered" evidence="1">
    <location>
        <begin position="25"/>
        <end position="75"/>
    </location>
</feature>
<gene>
    <name evidence="3" type="ORF">KCTCHS21_56480</name>
</gene>
<accession>A0A3T1DDT1</accession>
<dbReference type="KEGG" id="cohn:KCTCHS21_56480"/>
<dbReference type="Proteomes" id="UP000289856">
    <property type="component" value="Chromosome"/>
</dbReference>
<reference evidence="3 4" key="1">
    <citation type="submission" date="2019-01" db="EMBL/GenBank/DDBJ databases">
        <title>Complete genome sequence of Cohnella hallensis HS21 isolated from Korean fir (Abies koreana) rhizospheric soil.</title>
        <authorList>
            <person name="Jiang L."/>
            <person name="Kang S.W."/>
            <person name="Kim S."/>
            <person name="Jung J."/>
            <person name="Kim C.Y."/>
            <person name="Kim D.H."/>
            <person name="Kim S.W."/>
            <person name="Lee J."/>
        </authorList>
    </citation>
    <scope>NUCLEOTIDE SEQUENCE [LARGE SCALE GENOMIC DNA]</scope>
    <source>
        <strain evidence="3 4">HS21</strain>
    </source>
</reference>
<evidence type="ECO:0000256" key="2">
    <source>
        <dbReference type="SAM" id="SignalP"/>
    </source>
</evidence>
<feature type="signal peptide" evidence="2">
    <location>
        <begin position="1"/>
        <end position="24"/>
    </location>
</feature>
<evidence type="ECO:0000256" key="1">
    <source>
        <dbReference type="SAM" id="MobiDB-lite"/>
    </source>
</evidence>
<dbReference type="OrthoDB" id="1267107at2"/>
<dbReference type="RefSeq" id="WP_130615581.1">
    <property type="nucleotide sequence ID" value="NZ_AP019400.1"/>
</dbReference>
<evidence type="ECO:0000313" key="4">
    <source>
        <dbReference type="Proteomes" id="UP000289856"/>
    </source>
</evidence>
<name>A0A3T1DDT1_9BACL</name>
<proteinExistence type="predicted"/>
<dbReference type="PROSITE" id="PS51257">
    <property type="entry name" value="PROKAR_LIPOPROTEIN"/>
    <property type="match status" value="1"/>
</dbReference>